<dbReference type="Pfam" id="PF00805">
    <property type="entry name" value="Pentapeptide"/>
    <property type="match status" value="2"/>
</dbReference>
<dbReference type="EMBL" id="JAVFKY010000001">
    <property type="protein sequence ID" value="KAK5583399.1"/>
    <property type="molecule type" value="Genomic_DNA"/>
</dbReference>
<feature type="compositionally biased region" description="Low complexity" evidence="1">
    <location>
        <begin position="138"/>
        <end position="159"/>
    </location>
</feature>
<dbReference type="FunFam" id="3.30.710.10:FF:000044">
    <property type="entry name" value="BTB/POZ domain-containing protein KCTD9 isoform X1"/>
    <property type="match status" value="1"/>
</dbReference>
<reference evidence="3 4" key="1">
    <citation type="submission" date="2023-11" db="EMBL/GenBank/DDBJ databases">
        <title>Dfirmibasis_genome.</title>
        <authorList>
            <person name="Edelbroek B."/>
            <person name="Kjellin J."/>
            <person name="Jerlstrom-Hultqvist J."/>
            <person name="Soderbom F."/>
        </authorList>
    </citation>
    <scope>NUCLEOTIDE SEQUENCE [LARGE SCALE GENOMIC DNA]</scope>
    <source>
        <strain evidence="3 4">TNS-C-14</strain>
    </source>
</reference>
<evidence type="ECO:0000259" key="2">
    <source>
        <dbReference type="PROSITE" id="PS51490"/>
    </source>
</evidence>
<dbReference type="GO" id="GO:0035556">
    <property type="term" value="P:intracellular signal transduction"/>
    <property type="evidence" value="ECO:0007669"/>
    <property type="project" value="InterPro"/>
</dbReference>
<dbReference type="FunFam" id="2.160.20.80:FF:000015">
    <property type="match status" value="1"/>
</dbReference>
<dbReference type="InterPro" id="IPR003131">
    <property type="entry name" value="T1-type_BTB"/>
</dbReference>
<dbReference type="InterPro" id="IPR051082">
    <property type="entry name" value="Pentapeptide-BTB/POZ_domain"/>
</dbReference>
<keyword evidence="4" id="KW-1185">Reference proteome</keyword>
<feature type="region of interest" description="Disordered" evidence="1">
    <location>
        <begin position="134"/>
        <end position="159"/>
    </location>
</feature>
<dbReference type="PANTHER" id="PTHR14136">
    <property type="entry name" value="BTB_POZ DOMAIN-CONTAINING PROTEIN KCTD9"/>
    <property type="match status" value="1"/>
</dbReference>
<dbReference type="Pfam" id="PF11834">
    <property type="entry name" value="KHA"/>
    <property type="match status" value="1"/>
</dbReference>
<evidence type="ECO:0000313" key="3">
    <source>
        <dbReference type="EMBL" id="KAK5583399.1"/>
    </source>
</evidence>
<organism evidence="3 4">
    <name type="scientific">Dictyostelium firmibasis</name>
    <dbReference type="NCBI Taxonomy" id="79012"/>
    <lineage>
        <taxon>Eukaryota</taxon>
        <taxon>Amoebozoa</taxon>
        <taxon>Evosea</taxon>
        <taxon>Eumycetozoa</taxon>
        <taxon>Dictyostelia</taxon>
        <taxon>Dictyosteliales</taxon>
        <taxon>Dictyosteliaceae</taxon>
        <taxon>Dictyostelium</taxon>
    </lineage>
</organism>
<comment type="caution">
    <text evidence="3">The sequence shown here is derived from an EMBL/GenBank/DDBJ whole genome shotgun (WGS) entry which is preliminary data.</text>
</comment>
<evidence type="ECO:0000313" key="4">
    <source>
        <dbReference type="Proteomes" id="UP001344447"/>
    </source>
</evidence>
<dbReference type="CDD" id="cd17073">
    <property type="entry name" value="KHA"/>
    <property type="match status" value="1"/>
</dbReference>
<dbReference type="InterPro" id="IPR000210">
    <property type="entry name" value="BTB/POZ_dom"/>
</dbReference>
<gene>
    <name evidence="3" type="ORF">RB653_004992</name>
</gene>
<dbReference type="SUPFAM" id="SSF54695">
    <property type="entry name" value="POZ domain"/>
    <property type="match status" value="1"/>
</dbReference>
<dbReference type="SMART" id="SM00225">
    <property type="entry name" value="BTB"/>
    <property type="match status" value="1"/>
</dbReference>
<protein>
    <recommendedName>
        <fullName evidence="2">KHA domain-containing protein</fullName>
    </recommendedName>
</protein>
<dbReference type="Pfam" id="PF02214">
    <property type="entry name" value="BTB_2"/>
    <property type="match status" value="1"/>
</dbReference>
<dbReference type="InterPro" id="IPR021789">
    <property type="entry name" value="KHA_dom"/>
</dbReference>
<feature type="domain" description="KHA" evidence="2">
    <location>
        <begin position="11"/>
        <end position="90"/>
    </location>
</feature>
<dbReference type="SUPFAM" id="SSF141571">
    <property type="entry name" value="Pentapeptide repeat-like"/>
    <property type="match status" value="1"/>
</dbReference>
<dbReference type="GO" id="GO:0051260">
    <property type="term" value="P:protein homooligomerization"/>
    <property type="evidence" value="ECO:0007669"/>
    <property type="project" value="InterPro"/>
</dbReference>
<dbReference type="CDD" id="cd18368">
    <property type="entry name" value="BTB_POZ_KCTD9"/>
    <property type="match status" value="1"/>
</dbReference>
<sequence length="496" mass="53834">MLSSMTDIRKRVTVFQNGKRVGGKAISLPKKWSEFLKIVSKKLNIPASRIYNEDGGEIDEIESIVAKEILYASCGEHFIHIPKDIGFFNQPTIPNPYIIGPQQQQQQPPNIINFPFHNGPIVGGYPQLLGGDVIQSPSSSTNSTTTTTTTTSSSSCSSTPNVLLATTTSPLVATNNPNNIVPLIGGLVNHGCITGLSSCGAIINNSEWISLNVGGRIFSTTRSTIIRDKDSMLAKMFSENWDSAKDINGAYLIDRSPDYFTPILNYLRCGTIIIDESINVEGVYQEARFFNITGMLDKLASLVERKARSTDVFTRKDVISILLTSSSNSSLRCQGLNLAGVDLSKLDLRNINFKMTNFKETNLSKCNLDNALLQEADLSGANLTGASLRGSNLTGANLEDCILKGANFEDRGGQRATLENVNFKNASLEEANFSGANLRVCNFKSANLENCNFRGADLAGANLEDCNLRGANLHKANLIGVNLKGANFDIRTVSSR</sequence>
<accession>A0AAN7YSN9</accession>
<dbReference type="Gene3D" id="2.160.20.80">
    <property type="entry name" value="E3 ubiquitin-protein ligase SopA"/>
    <property type="match status" value="2"/>
</dbReference>
<dbReference type="PROSITE" id="PS51490">
    <property type="entry name" value="KHA"/>
    <property type="match status" value="1"/>
</dbReference>
<dbReference type="PANTHER" id="PTHR14136:SF17">
    <property type="entry name" value="BTB_POZ DOMAIN-CONTAINING PROTEIN KCTD9"/>
    <property type="match status" value="1"/>
</dbReference>
<dbReference type="InterPro" id="IPR011333">
    <property type="entry name" value="SKP1/BTB/POZ_sf"/>
</dbReference>
<dbReference type="Proteomes" id="UP001344447">
    <property type="component" value="Unassembled WGS sequence"/>
</dbReference>
<dbReference type="InterPro" id="IPR036572">
    <property type="entry name" value="Doublecortin_dom_sf"/>
</dbReference>
<evidence type="ECO:0000256" key="1">
    <source>
        <dbReference type="SAM" id="MobiDB-lite"/>
    </source>
</evidence>
<dbReference type="AlphaFoldDB" id="A0AAN7YSN9"/>
<proteinExistence type="predicted"/>
<dbReference type="Gene3D" id="3.30.710.10">
    <property type="entry name" value="Potassium Channel Kv1.1, Chain A"/>
    <property type="match status" value="1"/>
</dbReference>
<dbReference type="InterPro" id="IPR001646">
    <property type="entry name" value="5peptide_repeat"/>
</dbReference>
<dbReference type="SUPFAM" id="SSF89837">
    <property type="entry name" value="Doublecortin (DC)"/>
    <property type="match status" value="1"/>
</dbReference>
<name>A0AAN7YSN9_9MYCE</name>